<organism evidence="2">
    <name type="scientific">Alsobacter sp. KACC 23698</name>
    <dbReference type="NCBI Taxonomy" id="3149229"/>
    <lineage>
        <taxon>Bacteria</taxon>
        <taxon>Pseudomonadati</taxon>
        <taxon>Pseudomonadota</taxon>
        <taxon>Alphaproteobacteria</taxon>
        <taxon>Hyphomicrobiales</taxon>
        <taxon>Alsobacteraceae</taxon>
        <taxon>Alsobacter</taxon>
    </lineage>
</organism>
<keyword evidence="1" id="KW-0812">Transmembrane</keyword>
<dbReference type="EMBL" id="CP157484">
    <property type="protein sequence ID" value="XBO37695.1"/>
    <property type="molecule type" value="Genomic_DNA"/>
</dbReference>
<keyword evidence="1" id="KW-1133">Transmembrane helix</keyword>
<reference evidence="2" key="1">
    <citation type="submission" date="2024-05" db="EMBL/GenBank/DDBJ databases">
        <authorList>
            <person name="Kim S."/>
            <person name="Heo J."/>
            <person name="Choi H."/>
            <person name="Choi Y."/>
            <person name="Kwon S.-W."/>
            <person name="Kim Y."/>
        </authorList>
    </citation>
    <scope>NUCLEOTIDE SEQUENCE</scope>
    <source>
        <strain evidence="2">KACC 23698</strain>
    </source>
</reference>
<gene>
    <name evidence="2" type="ORF">ABEG18_18485</name>
</gene>
<name>A0AAU7JBI6_9HYPH</name>
<dbReference type="RefSeq" id="WP_406854521.1">
    <property type="nucleotide sequence ID" value="NZ_CP157484.1"/>
</dbReference>
<accession>A0AAU7JBI6</accession>
<evidence type="ECO:0000256" key="1">
    <source>
        <dbReference type="SAM" id="Phobius"/>
    </source>
</evidence>
<evidence type="ECO:0000313" key="2">
    <source>
        <dbReference type="EMBL" id="XBO37695.1"/>
    </source>
</evidence>
<keyword evidence="1" id="KW-0472">Membrane</keyword>
<proteinExistence type="predicted"/>
<sequence>MDDPVFAFPKRSRGPDLKAAMRQARIEEAERSGAVAELRGAELARLEMLREELAPVVAQIPNDAEMFDFGIVGAEKPRLFVDMVAYVEMGRDRRTFRFIQDTRGGRLALAESERLEPIVEAVTSYLGRRLVERERALAGETLSPLAALRPAEPAAEPLARAAAIEAAPRRERRYTVGDLVFAFLLGMIVGAGLLFLAAWWKARGGLAFLGLPFLG</sequence>
<protein>
    <submittedName>
        <fullName evidence="2">Uncharacterized protein</fullName>
    </submittedName>
</protein>
<feature type="transmembrane region" description="Helical" evidence="1">
    <location>
        <begin position="179"/>
        <end position="200"/>
    </location>
</feature>
<dbReference type="AlphaFoldDB" id="A0AAU7JBI6"/>